<dbReference type="Proteomes" id="UP000661715">
    <property type="component" value="Unassembled WGS sequence"/>
</dbReference>
<reference evidence="2 3" key="1">
    <citation type="journal article" date="2020" name="Microbiol. Res.">
        <title>Flavobacterium pokkalii sp. nov., a novel plant growth promoting native rhizobacteria isolated from pokkali rice grown in coastal saline affected agricultural regions of southern India, Kerala.</title>
        <authorList>
            <person name="Menon R.R."/>
            <person name="Kumari S."/>
            <person name="Viver T."/>
            <person name="Rameshkumar N."/>
        </authorList>
    </citation>
    <scope>NUCLEOTIDE SEQUENCE [LARGE SCALE GENOMIC DNA]</scope>
    <source>
        <strain evidence="2 3">L1I52</strain>
    </source>
</reference>
<feature type="compositionally biased region" description="Polar residues" evidence="1">
    <location>
        <begin position="23"/>
        <end position="40"/>
    </location>
</feature>
<feature type="compositionally biased region" description="Basic residues" evidence="1">
    <location>
        <begin position="46"/>
        <end position="58"/>
    </location>
</feature>
<evidence type="ECO:0000256" key="1">
    <source>
        <dbReference type="SAM" id="MobiDB-lite"/>
    </source>
</evidence>
<gene>
    <name evidence="2" type="ORF">B6A10_07130</name>
</gene>
<evidence type="ECO:0000313" key="2">
    <source>
        <dbReference type="EMBL" id="MBD0724946.1"/>
    </source>
</evidence>
<proteinExistence type="predicted"/>
<accession>A0ABR7UQ31</accession>
<protein>
    <submittedName>
        <fullName evidence="2">Uncharacterized protein</fullName>
    </submittedName>
</protein>
<feature type="compositionally biased region" description="Pro residues" evidence="1">
    <location>
        <begin position="1"/>
        <end position="13"/>
    </location>
</feature>
<keyword evidence="3" id="KW-1185">Reference proteome</keyword>
<evidence type="ECO:0000313" key="3">
    <source>
        <dbReference type="Proteomes" id="UP000661715"/>
    </source>
</evidence>
<feature type="region of interest" description="Disordered" evidence="1">
    <location>
        <begin position="1"/>
        <end position="64"/>
    </location>
</feature>
<sequence length="64" mass="6549">MPPALEKPLPPGKANPAAAGRSGSRQKGNGTPSKGAQKHQTGAGHPKGRRSASARAKKEHIPVH</sequence>
<name>A0ABR7UQ31_9FLAO</name>
<dbReference type="EMBL" id="NASZ01000008">
    <property type="protein sequence ID" value="MBD0724946.1"/>
    <property type="molecule type" value="Genomic_DNA"/>
</dbReference>
<organism evidence="2 3">
    <name type="scientific">Flavobacterium pokkalii</name>
    <dbReference type="NCBI Taxonomy" id="1940408"/>
    <lineage>
        <taxon>Bacteria</taxon>
        <taxon>Pseudomonadati</taxon>
        <taxon>Bacteroidota</taxon>
        <taxon>Flavobacteriia</taxon>
        <taxon>Flavobacteriales</taxon>
        <taxon>Flavobacteriaceae</taxon>
        <taxon>Flavobacterium</taxon>
    </lineage>
</organism>
<comment type="caution">
    <text evidence="2">The sequence shown here is derived from an EMBL/GenBank/DDBJ whole genome shotgun (WGS) entry which is preliminary data.</text>
</comment>